<evidence type="ECO:0000256" key="2">
    <source>
        <dbReference type="SAM" id="SignalP"/>
    </source>
</evidence>
<feature type="signal peptide" evidence="2">
    <location>
        <begin position="1"/>
        <end position="32"/>
    </location>
</feature>
<sequence>MSSARRLPPMRSVAVMCALGSSVLLMTACTNADTTRSSVAEAAQTGSPTGTASPTDTTSSPTASPTASEDQDKAERKALVPMAKVTWDKAADTAVKEVSGSKLVDLELKKTSAEATASPTGSPMPSTPNPAPSPGAPEWEAKVAASDGTVHRIDIDAVSGKVFRTQVEADQSADDKKEIADRLSKATQTPQQAVKVATGKAKGTVTGVELDENDNQQVMWAVDVVDTGNWNETTVDVDATNGKILSENVDSD</sequence>
<proteinExistence type="predicted"/>
<evidence type="ECO:0000313" key="4">
    <source>
        <dbReference type="EMBL" id="MER6905889.1"/>
    </source>
</evidence>
<reference evidence="4 5" key="1">
    <citation type="submission" date="2024-06" db="EMBL/GenBank/DDBJ databases">
        <title>The Natural Products Discovery Center: Release of the First 8490 Sequenced Strains for Exploring Actinobacteria Biosynthetic Diversity.</title>
        <authorList>
            <person name="Kalkreuter E."/>
            <person name="Kautsar S.A."/>
            <person name="Yang D."/>
            <person name="Bader C.D."/>
            <person name="Teijaro C.N."/>
            <person name="Fluegel L."/>
            <person name="Davis C.M."/>
            <person name="Simpson J.R."/>
            <person name="Lauterbach L."/>
            <person name="Steele A.D."/>
            <person name="Gui C."/>
            <person name="Meng S."/>
            <person name="Li G."/>
            <person name="Viehrig K."/>
            <person name="Ye F."/>
            <person name="Su P."/>
            <person name="Kiefer A.F."/>
            <person name="Nichols A."/>
            <person name="Cepeda A.J."/>
            <person name="Yan W."/>
            <person name="Fan B."/>
            <person name="Jiang Y."/>
            <person name="Adhikari A."/>
            <person name="Zheng C.-J."/>
            <person name="Schuster L."/>
            <person name="Cowan T.M."/>
            <person name="Smanski M.J."/>
            <person name="Chevrette M.G."/>
            <person name="De Carvalho L.P.S."/>
            <person name="Shen B."/>
        </authorList>
    </citation>
    <scope>NUCLEOTIDE SEQUENCE [LARGE SCALE GENOMIC DNA]</scope>
    <source>
        <strain evidence="4 5">NPDC000632</strain>
    </source>
</reference>
<feature type="region of interest" description="Disordered" evidence="1">
    <location>
        <begin position="112"/>
        <end position="142"/>
    </location>
</feature>
<dbReference type="RefSeq" id="WP_350716894.1">
    <property type="nucleotide sequence ID" value="NZ_JBEPCO010000005.1"/>
</dbReference>
<feature type="chain" id="PRO_5045689786" evidence="2">
    <location>
        <begin position="33"/>
        <end position="252"/>
    </location>
</feature>
<dbReference type="EMBL" id="JBEPCV010000018">
    <property type="protein sequence ID" value="MER6905889.1"/>
    <property type="molecule type" value="Genomic_DNA"/>
</dbReference>
<gene>
    <name evidence="4" type="ORF">ABT322_19370</name>
</gene>
<feature type="region of interest" description="Disordered" evidence="1">
    <location>
        <begin position="169"/>
        <end position="195"/>
    </location>
</feature>
<feature type="domain" description="PepSY" evidence="3">
    <location>
        <begin position="189"/>
        <end position="247"/>
    </location>
</feature>
<dbReference type="Gene3D" id="3.10.450.40">
    <property type="match status" value="2"/>
</dbReference>
<protein>
    <submittedName>
        <fullName evidence="4">PepSY domain-containing protein</fullName>
    </submittedName>
</protein>
<dbReference type="Pfam" id="PF03413">
    <property type="entry name" value="PepSY"/>
    <property type="match status" value="1"/>
</dbReference>
<name>A0ABV1VHD0_9ACTN</name>
<organism evidence="4 5">
    <name type="scientific">Streptomyces flaveolus</name>
    <dbReference type="NCBI Taxonomy" id="67297"/>
    <lineage>
        <taxon>Bacteria</taxon>
        <taxon>Bacillati</taxon>
        <taxon>Actinomycetota</taxon>
        <taxon>Actinomycetes</taxon>
        <taxon>Kitasatosporales</taxon>
        <taxon>Streptomycetaceae</taxon>
        <taxon>Streptomyces</taxon>
    </lineage>
</organism>
<dbReference type="PROSITE" id="PS51257">
    <property type="entry name" value="PROKAR_LIPOPROTEIN"/>
    <property type="match status" value="1"/>
</dbReference>
<dbReference type="Proteomes" id="UP001490330">
    <property type="component" value="Unassembled WGS sequence"/>
</dbReference>
<feature type="region of interest" description="Disordered" evidence="1">
    <location>
        <begin position="34"/>
        <end position="79"/>
    </location>
</feature>
<keyword evidence="2" id="KW-0732">Signal</keyword>
<dbReference type="InterPro" id="IPR025711">
    <property type="entry name" value="PepSY"/>
</dbReference>
<feature type="compositionally biased region" description="Low complexity" evidence="1">
    <location>
        <begin position="45"/>
        <end position="68"/>
    </location>
</feature>
<feature type="compositionally biased region" description="Basic and acidic residues" evidence="1">
    <location>
        <begin position="173"/>
        <end position="184"/>
    </location>
</feature>
<feature type="compositionally biased region" description="Pro residues" evidence="1">
    <location>
        <begin position="125"/>
        <end position="135"/>
    </location>
</feature>
<evidence type="ECO:0000313" key="5">
    <source>
        <dbReference type="Proteomes" id="UP001490330"/>
    </source>
</evidence>
<accession>A0ABV1VHD0</accession>
<evidence type="ECO:0000256" key="1">
    <source>
        <dbReference type="SAM" id="MobiDB-lite"/>
    </source>
</evidence>
<evidence type="ECO:0000259" key="3">
    <source>
        <dbReference type="Pfam" id="PF03413"/>
    </source>
</evidence>
<keyword evidence="5" id="KW-1185">Reference proteome</keyword>
<comment type="caution">
    <text evidence="4">The sequence shown here is derived from an EMBL/GenBank/DDBJ whole genome shotgun (WGS) entry which is preliminary data.</text>
</comment>